<evidence type="ECO:0000256" key="1">
    <source>
        <dbReference type="SAM" id="Phobius"/>
    </source>
</evidence>
<evidence type="ECO:0000313" key="3">
    <source>
        <dbReference type="Proteomes" id="UP000516428"/>
    </source>
</evidence>
<dbReference type="EMBL" id="CP061281">
    <property type="protein sequence ID" value="QNS02460.1"/>
    <property type="molecule type" value="Genomic_DNA"/>
</dbReference>
<accession>A0A7H1B155</accession>
<gene>
    <name evidence="2" type="ORF">IAG42_01740</name>
</gene>
<organism evidence="2 3">
    <name type="scientific">Streptomyces xanthii</name>
    <dbReference type="NCBI Taxonomy" id="2768069"/>
    <lineage>
        <taxon>Bacteria</taxon>
        <taxon>Bacillati</taxon>
        <taxon>Actinomycetota</taxon>
        <taxon>Actinomycetes</taxon>
        <taxon>Kitasatosporales</taxon>
        <taxon>Streptomycetaceae</taxon>
        <taxon>Streptomyces</taxon>
    </lineage>
</organism>
<evidence type="ECO:0000313" key="2">
    <source>
        <dbReference type="EMBL" id="QNS02460.1"/>
    </source>
</evidence>
<dbReference type="RefSeq" id="WP_188335215.1">
    <property type="nucleotide sequence ID" value="NZ_CP061281.1"/>
</dbReference>
<keyword evidence="1" id="KW-1133">Transmembrane helix</keyword>
<protein>
    <submittedName>
        <fullName evidence="2">Uncharacterized protein</fullName>
    </submittedName>
</protein>
<dbReference type="AlphaFoldDB" id="A0A7H1B155"/>
<keyword evidence="3" id="KW-1185">Reference proteome</keyword>
<dbReference type="KEGG" id="sxn:IAG42_01740"/>
<proteinExistence type="predicted"/>
<feature type="transmembrane region" description="Helical" evidence="1">
    <location>
        <begin position="44"/>
        <end position="64"/>
    </location>
</feature>
<reference evidence="2 3" key="1">
    <citation type="submission" date="2020-09" db="EMBL/GenBank/DDBJ databases">
        <title>A novel species.</title>
        <authorList>
            <person name="Gao J."/>
        </authorList>
    </citation>
    <scope>NUCLEOTIDE SEQUENCE [LARGE SCALE GENOMIC DNA]</scope>
    <source>
        <strain evidence="2 3">CRXT-Y-14</strain>
    </source>
</reference>
<name>A0A7H1B155_9ACTN</name>
<dbReference type="Proteomes" id="UP000516428">
    <property type="component" value="Chromosome"/>
</dbReference>
<keyword evidence="1" id="KW-0472">Membrane</keyword>
<sequence>MIDVVVMLSGVVGVALLAEAVWAMRRSVQEGGDTTAVVAKGVSIALAASLCGALGLAAVLFFAVPH</sequence>
<keyword evidence="1" id="KW-0812">Transmembrane</keyword>